<name>A0ABR8PGG9_9BACL</name>
<evidence type="ECO:0000313" key="3">
    <source>
        <dbReference type="Proteomes" id="UP000659496"/>
    </source>
</evidence>
<proteinExistence type="predicted"/>
<dbReference type="Proteomes" id="UP000659496">
    <property type="component" value="Unassembled WGS sequence"/>
</dbReference>
<reference evidence="2 3" key="1">
    <citation type="submission" date="2020-08" db="EMBL/GenBank/DDBJ databases">
        <title>A Genomic Blueprint of the Chicken Gut Microbiome.</title>
        <authorList>
            <person name="Gilroy R."/>
            <person name="Ravi A."/>
            <person name="Getino M."/>
            <person name="Pursley I."/>
            <person name="Horton D.L."/>
            <person name="Alikhan N.-F."/>
            <person name="Baker D."/>
            <person name="Gharbi K."/>
            <person name="Hall N."/>
            <person name="Watson M."/>
            <person name="Adriaenssens E.M."/>
            <person name="Foster-Nyarko E."/>
            <person name="Jarju S."/>
            <person name="Secka A."/>
            <person name="Antonio M."/>
            <person name="Oren A."/>
            <person name="Chaudhuri R."/>
            <person name="La Ragione R.M."/>
            <person name="Hildebrand F."/>
            <person name="Pallen M.J."/>
        </authorList>
    </citation>
    <scope>NUCLEOTIDE SEQUENCE [LARGE SCALE GENOMIC DNA]</scope>
    <source>
        <strain evidence="2 3">Sa3CUA8</strain>
    </source>
</reference>
<feature type="coiled-coil region" evidence="1">
    <location>
        <begin position="94"/>
        <end position="121"/>
    </location>
</feature>
<comment type="caution">
    <text evidence="2">The sequence shown here is derived from an EMBL/GenBank/DDBJ whole genome shotgun (WGS) entry which is preliminary data.</text>
</comment>
<accession>A0ABR8PGG9</accession>
<dbReference type="InterPro" id="IPR036785">
    <property type="entry name" value="YkyA-like_sf"/>
</dbReference>
<feature type="coiled-coil region" evidence="1">
    <location>
        <begin position="23"/>
        <end position="64"/>
    </location>
</feature>
<protein>
    <submittedName>
        <fullName evidence="2">YkyA family protein</fullName>
    </submittedName>
</protein>
<keyword evidence="3" id="KW-1185">Reference proteome</keyword>
<gene>
    <name evidence="2" type="ORF">H9659_02805</name>
</gene>
<dbReference type="RefSeq" id="WP_191688417.1">
    <property type="nucleotide sequence ID" value="NZ_JACSQY010000001.1"/>
</dbReference>
<dbReference type="Gene3D" id="1.20.120.570">
    <property type="entry name" value="YkyA-like"/>
    <property type="match status" value="1"/>
</dbReference>
<sequence>MQKLFLIIPMCLLLVVSGCTEEKDQMQRELGSILTDIQAYEKKVAEYENQLASLEKKEQILFEKTVDFSVEERELVEGGVSRLDNYLDERWQLIKREQEVIDDAEETIEQLTALSDEASDEGSPSVAELKTALTKRYALHREVIGLYEELMDMQSALYGLLIEENVKRVELEEATIAVNQQRSKLEDAIQVFNQSTLEVNSALKETQRVESE</sequence>
<dbReference type="SUPFAM" id="SSF140423">
    <property type="entry name" value="MW0975(SA0943)-like"/>
    <property type="match status" value="1"/>
</dbReference>
<dbReference type="EMBL" id="JACSQY010000001">
    <property type="protein sequence ID" value="MBD7907267.1"/>
    <property type="molecule type" value="Genomic_DNA"/>
</dbReference>
<dbReference type="InterPro" id="IPR019454">
    <property type="entry name" value="Lipoprot_YkyA-like"/>
</dbReference>
<organism evidence="2 3">
    <name type="scientific">Sporosarcina gallistercoris</name>
    <dbReference type="NCBI Taxonomy" id="2762245"/>
    <lineage>
        <taxon>Bacteria</taxon>
        <taxon>Bacillati</taxon>
        <taxon>Bacillota</taxon>
        <taxon>Bacilli</taxon>
        <taxon>Bacillales</taxon>
        <taxon>Caryophanaceae</taxon>
        <taxon>Sporosarcina</taxon>
    </lineage>
</organism>
<evidence type="ECO:0000313" key="2">
    <source>
        <dbReference type="EMBL" id="MBD7907267.1"/>
    </source>
</evidence>
<evidence type="ECO:0000256" key="1">
    <source>
        <dbReference type="SAM" id="Coils"/>
    </source>
</evidence>
<dbReference type="PROSITE" id="PS51257">
    <property type="entry name" value="PROKAR_LIPOPROTEIN"/>
    <property type="match status" value="1"/>
</dbReference>
<dbReference type="Pfam" id="PF10368">
    <property type="entry name" value="YkyA"/>
    <property type="match status" value="1"/>
</dbReference>
<keyword evidence="1" id="KW-0175">Coiled coil</keyword>